<feature type="compositionally biased region" description="Basic and acidic residues" evidence="1">
    <location>
        <begin position="731"/>
        <end position="744"/>
    </location>
</feature>
<organism evidence="2 3">
    <name type="scientific">Toxoplasma gondii p89</name>
    <dbReference type="NCBI Taxonomy" id="943119"/>
    <lineage>
        <taxon>Eukaryota</taxon>
        <taxon>Sar</taxon>
        <taxon>Alveolata</taxon>
        <taxon>Apicomplexa</taxon>
        <taxon>Conoidasida</taxon>
        <taxon>Coccidia</taxon>
        <taxon>Eucoccidiorida</taxon>
        <taxon>Eimeriorina</taxon>
        <taxon>Sarcocystidae</taxon>
        <taxon>Toxoplasma</taxon>
    </lineage>
</organism>
<feature type="compositionally biased region" description="Basic and acidic residues" evidence="1">
    <location>
        <begin position="473"/>
        <end position="490"/>
    </location>
</feature>
<feature type="compositionally biased region" description="Basic and acidic residues" evidence="1">
    <location>
        <begin position="1053"/>
        <end position="1063"/>
    </location>
</feature>
<feature type="region of interest" description="Disordered" evidence="1">
    <location>
        <begin position="111"/>
        <end position="131"/>
    </location>
</feature>
<feature type="compositionally biased region" description="Basic and acidic residues" evidence="1">
    <location>
        <begin position="1335"/>
        <end position="1356"/>
    </location>
</feature>
<feature type="compositionally biased region" description="Polar residues" evidence="1">
    <location>
        <begin position="1619"/>
        <end position="1628"/>
    </location>
</feature>
<feature type="compositionally biased region" description="Polar residues" evidence="1">
    <location>
        <begin position="933"/>
        <end position="949"/>
    </location>
</feature>
<feature type="compositionally biased region" description="Basic and acidic residues" evidence="1">
    <location>
        <begin position="503"/>
        <end position="539"/>
    </location>
</feature>
<sequence>MRDSMSAPSLAKAIEQQLIDADQLSSFGELEYAAVAKFLKVGGETLAPAVREVKLQELSGKSLLDLPTSKYSETLGLKTLPQQRLLQQLVAAIREMSTSFSVSAPAIKRATEEPSLSCPGREPRSAKYTPEQEDVNPVAFLSRKRLHVAGLRRGTAKPPQTPSRVPLQLPALRKEDVAKKTEAAQDKQRVSVSLEAGIRPECAGTGRGKRLSTENVAARKRKSLESMREKEMAVQNENAKKTGGSTEAVATSRNEKGASKAEETVKPFQTPTRKDAEEKANAAKARAERSLMERLQGVKAASSGTKKDESKRLIYICGERAGLQKKGKDGGPEERRKAKARGQLEEGEEAEEKQASGLVTERGMKTPGGHTRKDATQEKAAKKEATRANVCNEKDSKKVLPMKGRGHETEKIGDKPEETRGDAKRAEESGGKQMSPGEEKKERGVKNKDETCTLSKGKTAERGAQGLSRKLKRERETETEEKVVFTENLRKRGKGSGRSGWAVKREGEKIEGKVTKETKPGAPKKADEAKTKRKLETKQKGKTRGKTGTKREEASEGILSCSGSAKNATGEDLADLCCRVCCTLPDASMRFERNPEDLETITHLVVPRDQERPTLKVLFVLATGGHIVNPQFVRTADERETWPRTTAPFESYHFPTRVHRKAIPPPLKGKRIAVAGVFPRACASKGTLTKPLLCRLIHLCGGVLLEPSDRVPSSPEFLVCPADFCAKAAERGEKNAEESGKDTGEAGPDEPDAVAVDVVTVHWVVESLRTWKMEPANIHNHPHASAIRRFFAFSPRPPRVVKAETEPKKETEMQKESTQVPEKESEKGRVEAAKKRNEEGANRAQVKGQAKGQVEEAKKIKATETEEGQVKGKAKGRVRETKKEQETEMKEIRAEETTHMRDKGTKRRQVKAIETEEQVGFDQEAKACHHTENLVQKRNTAKSCKNSDQQGEKDAEKKTARTPGKDRKRANGQGQGKDEHREKDKSESRFTAKQTVATTGRPCSGSRQEEQGHKEITQHEETDLQIEEENKEQAAKKNRGREGPPSRSRYGKGRVERNADAKQHVGGKRRVKTKEEDEQMPSNGETKRNERDRKKKSQKRELEKREDEDLWTRVGDSEVEEMENEGDVRKKRRIAAVDSDREEEKQTPQSSAGKEVKKAEKERAHADEEHEEDDGSEAEKEDEDSEEEYSCIEEEASEEEEEGLEEEEAEAWEDEGGDSNRRVRIRKGRNQQVRRSDVQGETAAAKEGRKRGTGLVSSALSEKLLGRQKADVTLFPSEAKTGSGDQEVDDLEMGEEKRTRENKELVVWRGSQEARKEVGETGKIQSPRAISAEVQSERMAMREDGVEAEKEARVDPTETVFSNSQVEEEKGARKPSQPDKVERSEADNVEHEEPKCDADALSHDDIATNSRRTVQAKEDRARTREAQEESYLENDSARHEAVHEEHQNSREERGEEQEESWSADDAMANEENGSNYSDEFELGPSQLAHFHLPDFGSSDSEDDQEEEGDEEERKEIDGEESEEEEREMTDVEEGQNSGKQSVAGEEREDGHETATDLSAEEQEARREHSPSPKHSHTHTSLPFCASQLKSSKESHDSVAFFPDSQNSQAESDRAHSKSSHAFSPNATGTHRELCEEAFWDNDENVRPPFSG</sequence>
<feature type="compositionally biased region" description="Basic and acidic residues" evidence="1">
    <location>
        <begin position="437"/>
        <end position="451"/>
    </location>
</feature>
<feature type="compositionally biased region" description="Basic and acidic residues" evidence="1">
    <location>
        <begin position="253"/>
        <end position="265"/>
    </location>
</feature>
<evidence type="ECO:0008006" key="4">
    <source>
        <dbReference type="Google" id="ProtNLM"/>
    </source>
</evidence>
<feature type="compositionally biased region" description="Basic and acidic residues" evidence="1">
    <location>
        <begin position="1294"/>
        <end position="1320"/>
    </location>
</feature>
<dbReference type="InterPro" id="IPR036420">
    <property type="entry name" value="BRCT_dom_sf"/>
</dbReference>
<feature type="compositionally biased region" description="Basic and acidic residues" evidence="1">
    <location>
        <begin position="371"/>
        <end position="398"/>
    </location>
</feature>
<accession>A0A086JB52</accession>
<feature type="compositionally biased region" description="Basic and acidic residues" evidence="1">
    <location>
        <begin position="1435"/>
        <end position="1453"/>
    </location>
</feature>
<feature type="compositionally biased region" description="Basic and acidic residues" evidence="1">
    <location>
        <begin position="877"/>
        <end position="903"/>
    </location>
</feature>
<feature type="compositionally biased region" description="Basic and acidic residues" evidence="1">
    <location>
        <begin position="976"/>
        <end position="990"/>
    </location>
</feature>
<evidence type="ECO:0000313" key="2">
    <source>
        <dbReference type="EMBL" id="KFG29370.1"/>
    </source>
</evidence>
<name>A0A086JB52_TOXGO</name>
<feature type="compositionally biased region" description="Basic and acidic residues" evidence="1">
    <location>
        <begin position="1367"/>
        <end position="1406"/>
    </location>
</feature>
<feature type="compositionally biased region" description="Basic and acidic residues" evidence="1">
    <location>
        <begin position="223"/>
        <end position="232"/>
    </location>
</feature>
<feature type="compositionally biased region" description="Basic and acidic residues" evidence="1">
    <location>
        <begin position="272"/>
        <end position="292"/>
    </location>
</feature>
<feature type="compositionally biased region" description="Basic and acidic residues" evidence="1">
    <location>
        <begin position="950"/>
        <end position="965"/>
    </location>
</feature>
<dbReference type="OrthoDB" id="332681at2759"/>
<proteinExistence type="predicted"/>
<feature type="compositionally biased region" description="Basic and acidic residues" evidence="1">
    <location>
        <begin position="1031"/>
        <end position="1044"/>
    </location>
</feature>
<feature type="region of interest" description="Disordered" evidence="1">
    <location>
        <begin position="201"/>
        <end position="557"/>
    </location>
</feature>
<dbReference type="VEuPathDB" id="ToxoDB:TGP89_258480"/>
<feature type="region of interest" description="Disordered" evidence="1">
    <location>
        <begin position="801"/>
        <end position="911"/>
    </location>
</feature>
<feature type="compositionally biased region" description="Basic and acidic residues" evidence="1">
    <location>
        <begin position="1154"/>
        <end position="1168"/>
    </location>
</feature>
<feature type="compositionally biased region" description="Basic and acidic residues" evidence="1">
    <location>
        <begin position="801"/>
        <end position="841"/>
    </location>
</feature>
<evidence type="ECO:0000313" key="3">
    <source>
        <dbReference type="Proteomes" id="UP000028828"/>
    </source>
</evidence>
<gene>
    <name evidence="2" type="ORF">TGP89_258480</name>
</gene>
<feature type="region of interest" description="Disordered" evidence="1">
    <location>
        <begin position="932"/>
        <end position="1255"/>
    </location>
</feature>
<feature type="compositionally biased region" description="Basic and acidic residues" evidence="1">
    <location>
        <begin position="1544"/>
        <end position="1554"/>
    </location>
</feature>
<evidence type="ECO:0000256" key="1">
    <source>
        <dbReference type="SAM" id="MobiDB-lite"/>
    </source>
</evidence>
<feature type="compositionally biased region" description="Acidic residues" evidence="1">
    <location>
        <begin position="1517"/>
        <end position="1533"/>
    </location>
</feature>
<feature type="compositionally biased region" description="Basic and acidic residues" evidence="1">
    <location>
        <begin position="853"/>
        <end position="870"/>
    </location>
</feature>
<dbReference type="Proteomes" id="UP000028828">
    <property type="component" value="Unassembled WGS sequence"/>
</dbReference>
<comment type="caution">
    <text evidence="2">The sequence shown here is derived from an EMBL/GenBank/DDBJ whole genome shotgun (WGS) entry which is preliminary data.</text>
</comment>
<feature type="region of interest" description="Disordered" evidence="1">
    <location>
        <begin position="1275"/>
        <end position="1651"/>
    </location>
</feature>
<feature type="compositionally biased region" description="Acidic residues" evidence="1">
    <location>
        <begin position="1499"/>
        <end position="1510"/>
    </location>
</feature>
<protein>
    <recommendedName>
        <fullName evidence="4">BRCT domain-containing protein</fullName>
    </recommendedName>
</protein>
<reference evidence="2 3" key="1">
    <citation type="submission" date="2014-03" db="EMBL/GenBank/DDBJ databases">
        <authorList>
            <person name="Sibley D."/>
            <person name="Venepally P."/>
            <person name="Karamycheva S."/>
            <person name="Hadjithomas M."/>
            <person name="Khan A."/>
            <person name="Brunk B."/>
            <person name="Roos D."/>
            <person name="Caler E."/>
            <person name="Lorenzi H."/>
        </authorList>
    </citation>
    <scope>NUCLEOTIDE SEQUENCE [LARGE SCALE GENOMIC DNA]</scope>
    <source>
        <strain evidence="3">p89</strain>
    </source>
</reference>
<feature type="compositionally biased region" description="Basic and acidic residues" evidence="1">
    <location>
        <begin position="405"/>
        <end position="430"/>
    </location>
</feature>
<feature type="compositionally biased region" description="Basic and acidic residues" evidence="1">
    <location>
        <begin position="1415"/>
        <end position="1427"/>
    </location>
</feature>
<feature type="compositionally biased region" description="Basic and acidic residues" evidence="1">
    <location>
        <begin position="1007"/>
        <end position="1022"/>
    </location>
</feature>
<feature type="compositionally biased region" description="Acidic residues" evidence="1">
    <location>
        <begin position="1169"/>
        <end position="1217"/>
    </location>
</feature>
<feature type="compositionally biased region" description="Basic and acidic residues" evidence="1">
    <location>
        <begin position="326"/>
        <end position="336"/>
    </location>
</feature>
<feature type="region of interest" description="Disordered" evidence="1">
    <location>
        <begin position="731"/>
        <end position="752"/>
    </location>
</feature>
<feature type="compositionally biased region" description="Polar residues" evidence="1">
    <location>
        <begin position="243"/>
        <end position="252"/>
    </location>
</feature>
<dbReference type="SUPFAM" id="SSF52113">
    <property type="entry name" value="BRCT domain"/>
    <property type="match status" value="1"/>
</dbReference>
<feature type="compositionally biased region" description="Basic and acidic residues" evidence="1">
    <location>
        <begin position="1099"/>
        <end position="1111"/>
    </location>
</feature>
<dbReference type="EMBL" id="AEYI02002176">
    <property type="protein sequence ID" value="KFG29370.1"/>
    <property type="molecule type" value="Genomic_DNA"/>
</dbReference>